<dbReference type="Proteomes" id="UP001174691">
    <property type="component" value="Unassembled WGS sequence"/>
</dbReference>
<name>A0AA38R460_9PEZI</name>
<sequence length="151" mass="16774">MSNKEGAKIPKKTYNIRDSPVVTHPSTSLTITSLSMGERTGSRVFWYLWSYVGDCSGALESPVPGPRKPWDDDVWVHPRRPRVTTTVGELHVLHESAAPLSPSLPPEAGRVFRPLGPRAPFLLLRTAPQTFSRYSSDFALGGSLSHHRMRL</sequence>
<proteinExistence type="predicted"/>
<evidence type="ECO:0000313" key="2">
    <source>
        <dbReference type="Proteomes" id="UP001174691"/>
    </source>
</evidence>
<accession>A0AA38R460</accession>
<keyword evidence="2" id="KW-1185">Reference proteome</keyword>
<protein>
    <submittedName>
        <fullName evidence="1">Uncharacterized protein</fullName>
    </submittedName>
</protein>
<gene>
    <name evidence="1" type="ORF">NKR19_g8960</name>
</gene>
<dbReference type="AlphaFoldDB" id="A0AA38R460"/>
<organism evidence="1 2">
    <name type="scientific">Coniochaeta hoffmannii</name>
    <dbReference type="NCBI Taxonomy" id="91930"/>
    <lineage>
        <taxon>Eukaryota</taxon>
        <taxon>Fungi</taxon>
        <taxon>Dikarya</taxon>
        <taxon>Ascomycota</taxon>
        <taxon>Pezizomycotina</taxon>
        <taxon>Sordariomycetes</taxon>
        <taxon>Sordariomycetidae</taxon>
        <taxon>Coniochaetales</taxon>
        <taxon>Coniochaetaceae</taxon>
        <taxon>Coniochaeta</taxon>
    </lineage>
</organism>
<reference evidence="1" key="1">
    <citation type="submission" date="2022-07" db="EMBL/GenBank/DDBJ databases">
        <title>Fungi with potential for degradation of polypropylene.</title>
        <authorList>
            <person name="Gostincar C."/>
        </authorList>
    </citation>
    <scope>NUCLEOTIDE SEQUENCE</scope>
    <source>
        <strain evidence="1">EXF-13287</strain>
    </source>
</reference>
<evidence type="ECO:0000313" key="1">
    <source>
        <dbReference type="EMBL" id="KAJ9133656.1"/>
    </source>
</evidence>
<dbReference type="EMBL" id="JANBVN010000196">
    <property type="protein sequence ID" value="KAJ9133656.1"/>
    <property type="molecule type" value="Genomic_DNA"/>
</dbReference>
<comment type="caution">
    <text evidence="1">The sequence shown here is derived from an EMBL/GenBank/DDBJ whole genome shotgun (WGS) entry which is preliminary data.</text>
</comment>